<dbReference type="Pfam" id="PF00096">
    <property type="entry name" value="zf-C2H2"/>
    <property type="match status" value="1"/>
</dbReference>
<evidence type="ECO:0000259" key="8">
    <source>
        <dbReference type="PROSITE" id="PS50157"/>
    </source>
</evidence>
<evidence type="ECO:0000313" key="10">
    <source>
        <dbReference type="Proteomes" id="UP000536033"/>
    </source>
</evidence>
<dbReference type="PANTHER" id="PTHR23226:SF416">
    <property type="entry name" value="FI01424P"/>
    <property type="match status" value="1"/>
</dbReference>
<evidence type="ECO:0000313" key="9">
    <source>
        <dbReference type="EMBL" id="NWX80480.1"/>
    </source>
</evidence>
<dbReference type="GO" id="GO:0000978">
    <property type="term" value="F:RNA polymerase II cis-regulatory region sequence-specific DNA binding"/>
    <property type="evidence" value="ECO:0007669"/>
    <property type="project" value="TreeGrafter"/>
</dbReference>
<evidence type="ECO:0000256" key="6">
    <source>
        <dbReference type="ARBA" id="ARBA00023242"/>
    </source>
</evidence>
<dbReference type="PROSITE" id="PS50157">
    <property type="entry name" value="ZINC_FINGER_C2H2_2"/>
    <property type="match status" value="1"/>
</dbReference>
<dbReference type="FunFam" id="3.30.160.60:FF:001498">
    <property type="entry name" value="Zinc finger protein 404"/>
    <property type="match status" value="1"/>
</dbReference>
<feature type="domain" description="C2H2-type" evidence="8">
    <location>
        <begin position="46"/>
        <end position="73"/>
    </location>
</feature>
<dbReference type="GO" id="GO:0008270">
    <property type="term" value="F:zinc ion binding"/>
    <property type="evidence" value="ECO:0007669"/>
    <property type="project" value="UniProtKB-KW"/>
</dbReference>
<proteinExistence type="predicted"/>
<dbReference type="InterPro" id="IPR036236">
    <property type="entry name" value="Znf_C2H2_sf"/>
</dbReference>
<comment type="caution">
    <text evidence="9">The sequence shown here is derived from an EMBL/GenBank/DDBJ whole genome shotgun (WGS) entry which is preliminary data.</text>
</comment>
<keyword evidence="2" id="KW-0479">Metal-binding</keyword>
<evidence type="ECO:0000256" key="1">
    <source>
        <dbReference type="ARBA" id="ARBA00004123"/>
    </source>
</evidence>
<dbReference type="PANTHER" id="PTHR23226">
    <property type="entry name" value="ZINC FINGER AND SCAN DOMAIN-CONTAINING"/>
    <property type="match status" value="1"/>
</dbReference>
<reference evidence="9 10" key="1">
    <citation type="submission" date="2019-09" db="EMBL/GenBank/DDBJ databases">
        <title>Bird 10,000 Genomes (B10K) Project - Family phase.</title>
        <authorList>
            <person name="Zhang G."/>
        </authorList>
    </citation>
    <scope>NUCLEOTIDE SEQUENCE [LARGE SCALE GENOMIC DNA]</scope>
    <source>
        <strain evidence="9">OUT-0003</strain>
        <tissue evidence="9">Muscle</tissue>
    </source>
</reference>
<organism evidence="9 10">
    <name type="scientific">Alca torda</name>
    <name type="common">Razorbill</name>
    <dbReference type="NCBI Taxonomy" id="28689"/>
    <lineage>
        <taxon>Eukaryota</taxon>
        <taxon>Metazoa</taxon>
        <taxon>Chordata</taxon>
        <taxon>Craniata</taxon>
        <taxon>Vertebrata</taxon>
        <taxon>Euteleostomi</taxon>
        <taxon>Archelosauria</taxon>
        <taxon>Archosauria</taxon>
        <taxon>Dinosauria</taxon>
        <taxon>Saurischia</taxon>
        <taxon>Theropoda</taxon>
        <taxon>Coelurosauria</taxon>
        <taxon>Aves</taxon>
        <taxon>Neognathae</taxon>
        <taxon>Neoaves</taxon>
        <taxon>Charadriiformes</taxon>
        <taxon>Alcidae</taxon>
        <taxon>Alca</taxon>
    </lineage>
</organism>
<dbReference type="EMBL" id="VZSD01022102">
    <property type="protein sequence ID" value="NWX80480.1"/>
    <property type="molecule type" value="Genomic_DNA"/>
</dbReference>
<dbReference type="AlphaFoldDB" id="A0A7K6Z995"/>
<evidence type="ECO:0000256" key="3">
    <source>
        <dbReference type="ARBA" id="ARBA00022737"/>
    </source>
</evidence>
<dbReference type="PROSITE" id="PS00028">
    <property type="entry name" value="ZINC_FINGER_C2H2_1"/>
    <property type="match status" value="1"/>
</dbReference>
<keyword evidence="5" id="KW-0862">Zinc</keyword>
<sequence length="76" mass="8387">FSWSSHLDRHRRTHAAAGEAPCRCADCGRCPPPRGTESSKTPEKPLQCNECGKGFAKNAALAKHRRVHVGEKPYKC</sequence>
<name>A0A7K6Z995_ALCTO</name>
<accession>A0A7K6Z995</accession>
<evidence type="ECO:0000256" key="2">
    <source>
        <dbReference type="ARBA" id="ARBA00022723"/>
    </source>
</evidence>
<keyword evidence="4 7" id="KW-0863">Zinc-finger</keyword>
<keyword evidence="10" id="KW-1185">Reference proteome</keyword>
<dbReference type="GO" id="GO:0000981">
    <property type="term" value="F:DNA-binding transcription factor activity, RNA polymerase II-specific"/>
    <property type="evidence" value="ECO:0007669"/>
    <property type="project" value="TreeGrafter"/>
</dbReference>
<gene>
    <name evidence="9" type="primary">Znf665</name>
    <name evidence="9" type="ORF">ALCTOR_R02694</name>
</gene>
<dbReference type="InterPro" id="IPR013087">
    <property type="entry name" value="Znf_C2H2_type"/>
</dbReference>
<keyword evidence="6" id="KW-0539">Nucleus</keyword>
<evidence type="ECO:0000256" key="7">
    <source>
        <dbReference type="PROSITE-ProRule" id="PRU00042"/>
    </source>
</evidence>
<dbReference type="Gene3D" id="3.30.160.60">
    <property type="entry name" value="Classic Zinc Finger"/>
    <property type="match status" value="2"/>
</dbReference>
<dbReference type="Proteomes" id="UP000536033">
    <property type="component" value="Unassembled WGS sequence"/>
</dbReference>
<keyword evidence="3" id="KW-0677">Repeat</keyword>
<feature type="non-terminal residue" evidence="9">
    <location>
        <position position="1"/>
    </location>
</feature>
<evidence type="ECO:0000256" key="5">
    <source>
        <dbReference type="ARBA" id="ARBA00022833"/>
    </source>
</evidence>
<evidence type="ECO:0000256" key="4">
    <source>
        <dbReference type="ARBA" id="ARBA00022771"/>
    </source>
</evidence>
<dbReference type="SMART" id="SM00355">
    <property type="entry name" value="ZnF_C2H2"/>
    <property type="match status" value="1"/>
</dbReference>
<protein>
    <submittedName>
        <fullName evidence="9">ZN665 protein</fullName>
    </submittedName>
</protein>
<comment type="subcellular location">
    <subcellularLocation>
        <location evidence="1">Nucleus</location>
    </subcellularLocation>
</comment>
<dbReference type="GO" id="GO:0005634">
    <property type="term" value="C:nucleus"/>
    <property type="evidence" value="ECO:0007669"/>
    <property type="project" value="UniProtKB-SubCell"/>
</dbReference>
<feature type="non-terminal residue" evidence="9">
    <location>
        <position position="76"/>
    </location>
</feature>
<dbReference type="SUPFAM" id="SSF57667">
    <property type="entry name" value="beta-beta-alpha zinc fingers"/>
    <property type="match status" value="1"/>
</dbReference>